<dbReference type="Gene3D" id="2.80.10.50">
    <property type="match status" value="1"/>
</dbReference>
<proteinExistence type="predicted"/>
<dbReference type="PROSITE" id="PS50818">
    <property type="entry name" value="INTEIN_C_TER"/>
    <property type="match status" value="1"/>
</dbReference>
<feature type="domain" description="Hint" evidence="4">
    <location>
        <begin position="2267"/>
        <end position="2372"/>
    </location>
</feature>
<dbReference type="InterPro" id="IPR006530">
    <property type="entry name" value="YD"/>
</dbReference>
<dbReference type="PANTHER" id="PTHR32305:SF17">
    <property type="entry name" value="TRNA NUCLEASE WAPA"/>
    <property type="match status" value="1"/>
</dbReference>
<sequence length="2541" mass="270718">MFILALTTALTVTSLPAAALAVPGPGMSREQNRLELPALPETEQVAQDNAAQTDMTTEQVGEVTSYAPAAVEPWQQDTGTVDLTDVAPGGTKPVDDLPVALGVPEAGDPLTLAGTWTVDLAAPEASQTAGVAGLIMKVTPPATADPAAEVALTIDYTAFADLYGPQAADRFGVVLLPGCVYDAPDSGDCADGTDPGTAEPVPSEVTLVPGPTGVAADARRLVTGTVSVAALGESGVPTAGVTTTSGGGRVVGVLDTGASAAGDFTATPLLSSGSWAAGSSSGAFTYSYQVQVPETAGGLMPKVALGYSSQSVDGRTSATNNQASWIGDGWDYSAGAITRSYANCRQDATAGANNTQHRTADLCWGSQNATLSLGGMTTELVYENGTWTTANGDGSRIELKSGAANRDEDGHHWIVTTRDGTKYHFGLNRLPGWSDNGSAADDPVTDSVLTVPVYGNHPGEPCYKADNWAGSACTRAWRWNLDYVEDVHGNAMSLWWNRETNHYARNFNFKAPVPYDRAGYLTRIDYGQRRDSVYSAAPLARVTFDVAERCFTEGTVTCTEANFTSQDPANYRIWYDTPADLRCADQQKCWTASPSFFSRKRLTTITTWSQRQSGSTALQKVDEHQLKQSFPTLRTGPNTALWLESVTRSGYGVSGDRITLNAVRFAANDEDMPNRVRNDNRPGFSRLRIGRVVNEYGGETVVTYKNPEGACATGEGLPRDPTDTAALRDNTRLCYPAFWHPDPGKEAIDWFHKYVVASVEEVPAVDGPFNVRTLYDYGTPGWKLAEQEFTKKSTRTYSQFAGFDQVAVRTGENEDATGSRQTMTVTRYFRGMGDTVPVRDITGSEIAKDAEPFAGRIAEELTYAESQPGADAAYLEANWLTRSVTYPEAELLATRERGTGLSPLRAWRVTDAKQAAYSRSSAGNPREVRTETDYDDTHGLPVEIESFGDVAEAGDDSCTRIEYLHHPGKHLIGLTKQVLTSPTSCAAATFDNLGTLSSAGRVAYDDKAYGAALHDTNSTNDGEERGRVRETWSLKADGSGFQSDGTTAIDGIGRVTSRTDPDGKTSTIAYLPATGQAFTVKERNSLGHEQVRELDPGRAVTLRTTDPNGRVSHAEYDALGRLVEAWGPGRTPAVTAVPDFRAEYATPEGKPPYVTTFSRGHEDRAQTSVTIYDGLGRERQTQEQAPGGGRLITDRFYNQSGEVFETYNAYHADGGPRGELFVPLARTAVPNITRYSYDGLGRVTRELPILRDQERPERATSYTYGVDQSSVINPAGSPSYRMFSDALGRTTRVDTFTDAARTEFTSMHYGYDNQGRLVQAHHSAAATHAWTWSYDQRGRLTSSTDPDTGTTRFTYDHRDRQLTTTNARNVTVWNGYDELSRPTQQRLGDGNGALLAQYTYDTVAQGKGLPATATRYTDGLAYTQSIGGYTDDYQPTSTTLTLPQSVADTWGLSSSYRYDYTFTDTGMPESSTLPAVGNLPTEKVLVRYTADGLPLSVSGKDWYGAETVYSPYGQVLRSTLGAQPYRVWTTATYDDASGALVEQQVHREQKDETAGRYNDSNLVSRRGYSYDDAGNVTAIRERAADIAERQCFRYDALGQLTTAWTSADQESCATGPLGALAVSAGTDGTGYWQEYTYDLLGNRKSLVEQDLSGRTANGAITTSYEYTGSQPRTLTSVKRAWTTPEGVEINAEARRLYELTGETRSVQSATNGDEQTLTWTYDGKVERITGQGSKGRTAYVGPGDKCLDLDQGLAKADQPVQLYPCNGTTAQKWTFVPVPGNDQENPNLGTLVGPDGWCLQPQANTAGSPLRLQACDRSAAQHLTRASTGQLTHVASGLCLAVRDGATADMTPVVLATCDGNSSAQRWEAQSETRHVYGPGGSRLLTVQGRQATLHLGESQVTVARGGALVSAQRTYPTPGGAVVRHSSNGNLPGLVAVAGDHQGSPYVEVGLAAGMPVRIRKQDPFGNQRGAADLGANMQTNAGFLGATRDDASGFVPLGARLYDPSVGRFLSADPILDLTDPQQNNGYAYAHNNPVTHSDPTGLSVSLTASEMAAALAGAGLSSAQVAQAQANMGRSLMSVILDSAWYILKEFIGINDALGCFGGDMWSCGSLLLNAIPWGKIAKIPAVLRAVDRTIAAVQAWQAAKRAAEAVLAAARAAEQAALNAKKLAIERAKKAAQAAKKKPVDKVNTTSNAAAQSAKKTGNPAQKQAQAKANPKASSAAAAGAGGKKSSSGGSKSGGSSGGSARSNGGSSGGGAGDSCTRPSSFVPGTRVLMADGSSKPIEKVKPGDKVKVTDPQTGRVEVETVTAAVKSQGVKNLVTITVDTDGDEGTATGELVATEAHPFWVPELDEWVHATDMRSGQWLRTSAGTLVQITAIERRHVLQARVHNLTVANTHTYYVVAGKTPVLVHNCGEDALQNYADSLRPGATKKGPHVAAEYTSPSGNTYYGHNGHGLSPQPGGALERALMDSGHHGGCAEVMCLIQAEAAEGAAGIVGGSMRAVRVRGLNSQGSAHGTPISPCPNACQPLLNILRIRAE</sequence>
<evidence type="ECO:0000256" key="1">
    <source>
        <dbReference type="ARBA" id="ARBA00022737"/>
    </source>
</evidence>
<keyword evidence="3" id="KW-0732">Signal</keyword>
<dbReference type="InterPro" id="IPR003587">
    <property type="entry name" value="Hint_dom_N"/>
</dbReference>
<protein>
    <submittedName>
        <fullName evidence="6">Intein C-terminal splicing region/intein N-terminal splicing region/RHS repeat-associated core domain-containing protein</fullName>
    </submittedName>
</protein>
<organism evidence="6 7">
    <name type="scientific">Micromonospora halophytica</name>
    <dbReference type="NCBI Taxonomy" id="47864"/>
    <lineage>
        <taxon>Bacteria</taxon>
        <taxon>Bacillati</taxon>
        <taxon>Actinomycetota</taxon>
        <taxon>Actinomycetes</taxon>
        <taxon>Micromonosporales</taxon>
        <taxon>Micromonosporaceae</taxon>
        <taxon>Micromonospora</taxon>
    </lineage>
</organism>
<feature type="region of interest" description="Disordered" evidence="2">
    <location>
        <begin position="1037"/>
        <end position="1064"/>
    </location>
</feature>
<dbReference type="InterPro" id="IPR000772">
    <property type="entry name" value="Ricin_B_lectin"/>
</dbReference>
<dbReference type="Pfam" id="PF07591">
    <property type="entry name" value="PT-HINT"/>
    <property type="match status" value="1"/>
</dbReference>
<dbReference type="InterPro" id="IPR056823">
    <property type="entry name" value="TEN-like_YD-shell"/>
</dbReference>
<dbReference type="PANTHER" id="PTHR32305">
    <property type="match status" value="1"/>
</dbReference>
<dbReference type="InterPro" id="IPR036844">
    <property type="entry name" value="Hint_dom_sf"/>
</dbReference>
<dbReference type="SUPFAM" id="SSF51294">
    <property type="entry name" value="Hedgehog/intein (Hint) domain"/>
    <property type="match status" value="1"/>
</dbReference>
<name>A0A1C5II18_9ACTN</name>
<dbReference type="NCBIfam" id="TIGR03696">
    <property type="entry name" value="Rhs_assc_core"/>
    <property type="match status" value="1"/>
</dbReference>
<dbReference type="Gene3D" id="2.170.16.10">
    <property type="entry name" value="Hedgehog/Intein (Hint) domain"/>
    <property type="match status" value="1"/>
</dbReference>
<dbReference type="Proteomes" id="UP000199408">
    <property type="component" value="Unassembled WGS sequence"/>
</dbReference>
<feature type="chain" id="PRO_5008718760" evidence="3">
    <location>
        <begin position="22"/>
        <end position="2541"/>
    </location>
</feature>
<evidence type="ECO:0000313" key="7">
    <source>
        <dbReference type="Proteomes" id="UP000199408"/>
    </source>
</evidence>
<dbReference type="STRING" id="47864.GA0070560_111173"/>
<dbReference type="CDD" id="cd00081">
    <property type="entry name" value="Hint"/>
    <property type="match status" value="1"/>
</dbReference>
<dbReference type="SMART" id="SM00458">
    <property type="entry name" value="RICIN"/>
    <property type="match status" value="1"/>
</dbReference>
<feature type="signal peptide" evidence="3">
    <location>
        <begin position="1"/>
        <end position="21"/>
    </location>
</feature>
<dbReference type="NCBIfam" id="TIGR01443">
    <property type="entry name" value="intein_Cterm"/>
    <property type="match status" value="1"/>
</dbReference>
<dbReference type="SMART" id="SM00306">
    <property type="entry name" value="HintN"/>
    <property type="match status" value="1"/>
</dbReference>
<feature type="region of interest" description="Disordered" evidence="2">
    <location>
        <begin position="2182"/>
        <end position="2298"/>
    </location>
</feature>
<feature type="compositionally biased region" description="Basic and acidic residues" evidence="2">
    <location>
        <begin position="2285"/>
        <end position="2297"/>
    </location>
</feature>
<dbReference type="NCBIfam" id="TIGR01643">
    <property type="entry name" value="YD_repeat_2x"/>
    <property type="match status" value="1"/>
</dbReference>
<dbReference type="InterPro" id="IPR030934">
    <property type="entry name" value="Intein_C"/>
</dbReference>
<evidence type="ECO:0000259" key="5">
    <source>
        <dbReference type="SMART" id="SM00458"/>
    </source>
</evidence>
<feature type="compositionally biased region" description="Polar residues" evidence="2">
    <location>
        <begin position="2191"/>
        <end position="2204"/>
    </location>
</feature>
<evidence type="ECO:0000259" key="4">
    <source>
        <dbReference type="SMART" id="SM00306"/>
    </source>
</evidence>
<evidence type="ECO:0000256" key="2">
    <source>
        <dbReference type="SAM" id="MobiDB-lite"/>
    </source>
</evidence>
<evidence type="ECO:0000313" key="6">
    <source>
        <dbReference type="EMBL" id="SCG58010.1"/>
    </source>
</evidence>
<dbReference type="PROSITE" id="PS50231">
    <property type="entry name" value="RICIN_B_LECTIN"/>
    <property type="match status" value="1"/>
</dbReference>
<dbReference type="InterPro" id="IPR050708">
    <property type="entry name" value="T6SS_VgrG/RHS"/>
</dbReference>
<feature type="region of interest" description="Disordered" evidence="2">
    <location>
        <begin position="2451"/>
        <end position="2470"/>
    </location>
</feature>
<keyword evidence="7" id="KW-1185">Reference proteome</keyword>
<gene>
    <name evidence="6" type="ORF">GA0070560_111173</name>
</gene>
<feature type="domain" description="Ricin B lectin" evidence="5">
    <location>
        <begin position="1735"/>
        <end position="1870"/>
    </location>
</feature>
<accession>A0A1C5II18</accession>
<dbReference type="Pfam" id="PF00652">
    <property type="entry name" value="Ricin_B_lectin"/>
    <property type="match status" value="1"/>
</dbReference>
<dbReference type="InterPro" id="IPR022385">
    <property type="entry name" value="Rhs_assc_core"/>
</dbReference>
<dbReference type="Gene3D" id="2.180.10.10">
    <property type="entry name" value="RHS repeat-associated core"/>
    <property type="match status" value="2"/>
</dbReference>
<evidence type="ECO:0000256" key="3">
    <source>
        <dbReference type="SAM" id="SignalP"/>
    </source>
</evidence>
<dbReference type="InterPro" id="IPR035992">
    <property type="entry name" value="Ricin_B-like_lectins"/>
</dbReference>
<dbReference type="EMBL" id="FMDN01000011">
    <property type="protein sequence ID" value="SCG58010.1"/>
    <property type="molecule type" value="Genomic_DNA"/>
</dbReference>
<dbReference type="SUPFAM" id="SSF50370">
    <property type="entry name" value="Ricin B-like lectins"/>
    <property type="match status" value="1"/>
</dbReference>
<dbReference type="CDD" id="cd00161">
    <property type="entry name" value="beta-trefoil_Ricin-like"/>
    <property type="match status" value="1"/>
</dbReference>
<feature type="compositionally biased region" description="Low complexity" evidence="2">
    <location>
        <begin position="2206"/>
        <end position="2238"/>
    </location>
</feature>
<keyword evidence="1" id="KW-0677">Repeat</keyword>
<reference evidence="7" key="1">
    <citation type="submission" date="2016-06" db="EMBL/GenBank/DDBJ databases">
        <authorList>
            <person name="Varghese N."/>
        </authorList>
    </citation>
    <scope>NUCLEOTIDE SEQUENCE [LARGE SCALE GENOMIC DNA]</scope>
    <source>
        <strain evidence="7">DSM 43171</strain>
    </source>
</reference>
<dbReference type="Pfam" id="PF25023">
    <property type="entry name" value="TEN_YD-shell"/>
    <property type="match status" value="2"/>
</dbReference>